<name>A0A5R9G4V9_9BACL</name>
<dbReference type="AlphaFoldDB" id="A0A5R9G4V9"/>
<comment type="caution">
    <text evidence="1">The sequence shown here is derived from an EMBL/GenBank/DDBJ whole genome shotgun (WGS) entry which is preliminary data.</text>
</comment>
<dbReference type="Proteomes" id="UP000309676">
    <property type="component" value="Unassembled WGS sequence"/>
</dbReference>
<dbReference type="SUPFAM" id="SSF46785">
    <property type="entry name" value="Winged helix' DNA-binding domain"/>
    <property type="match status" value="1"/>
</dbReference>
<reference evidence="1 2" key="1">
    <citation type="submission" date="2019-05" db="EMBL/GenBank/DDBJ databases">
        <authorList>
            <person name="Narsing Rao M.P."/>
            <person name="Li W.J."/>
        </authorList>
    </citation>
    <scope>NUCLEOTIDE SEQUENCE [LARGE SCALE GENOMIC DNA]</scope>
    <source>
        <strain evidence="1 2">SYSU_K30003</strain>
    </source>
</reference>
<sequence length="203" mass="23860">MNELWLIKSNRAANTYMDEVSQESQFTSQHKGFTKVPHKIHRCYGLSPYEKLILIDLIAYMSDKNLCYPTIEAIARNVNSSSKTIERHITELASKKMILVSQGKNNTYYLPNYLHCHPYLLMSEKTHEFIGSVRKQVNERELTLWVQGIMKRDEYKAFITRLQRLHERRLPMDKNAEKEILDSYAQFLKSESALRFPPDMNGQ</sequence>
<dbReference type="InterPro" id="IPR036388">
    <property type="entry name" value="WH-like_DNA-bd_sf"/>
</dbReference>
<organism evidence="1 2">
    <name type="scientific">Paenibacillus antri</name>
    <dbReference type="NCBI Taxonomy" id="2582848"/>
    <lineage>
        <taxon>Bacteria</taxon>
        <taxon>Bacillati</taxon>
        <taxon>Bacillota</taxon>
        <taxon>Bacilli</taxon>
        <taxon>Bacillales</taxon>
        <taxon>Paenibacillaceae</taxon>
        <taxon>Paenibacillus</taxon>
    </lineage>
</organism>
<protein>
    <submittedName>
        <fullName evidence="1">Helix-turn-helix domain-containing protein</fullName>
    </submittedName>
</protein>
<accession>A0A5R9G4V9</accession>
<dbReference type="InterPro" id="IPR036390">
    <property type="entry name" value="WH_DNA-bd_sf"/>
</dbReference>
<dbReference type="Gene3D" id="1.10.10.10">
    <property type="entry name" value="Winged helix-like DNA-binding domain superfamily/Winged helix DNA-binding domain"/>
    <property type="match status" value="1"/>
</dbReference>
<evidence type="ECO:0000313" key="2">
    <source>
        <dbReference type="Proteomes" id="UP000309676"/>
    </source>
</evidence>
<dbReference type="OrthoDB" id="2969282at2"/>
<evidence type="ECO:0000313" key="1">
    <source>
        <dbReference type="EMBL" id="TLS50079.1"/>
    </source>
</evidence>
<dbReference type="Pfam" id="PF13730">
    <property type="entry name" value="HTH_36"/>
    <property type="match status" value="1"/>
</dbReference>
<proteinExistence type="predicted"/>
<dbReference type="RefSeq" id="WP_138196563.1">
    <property type="nucleotide sequence ID" value="NZ_VCIW01000017.1"/>
</dbReference>
<gene>
    <name evidence="1" type="ORF">FE782_22360</name>
</gene>
<dbReference type="EMBL" id="VCIW01000017">
    <property type="protein sequence ID" value="TLS50079.1"/>
    <property type="molecule type" value="Genomic_DNA"/>
</dbReference>
<keyword evidence="2" id="KW-1185">Reference proteome</keyword>